<organism evidence="4 5">
    <name type="scientific">Saccharothrix algeriensis</name>
    <dbReference type="NCBI Taxonomy" id="173560"/>
    <lineage>
        <taxon>Bacteria</taxon>
        <taxon>Bacillati</taxon>
        <taxon>Actinomycetota</taxon>
        <taxon>Actinomycetes</taxon>
        <taxon>Pseudonocardiales</taxon>
        <taxon>Pseudonocardiaceae</taxon>
        <taxon>Saccharothrix</taxon>
    </lineage>
</organism>
<comment type="similarity">
    <text evidence="1">Belongs to the ABC transporter superfamily.</text>
</comment>
<evidence type="ECO:0000259" key="3">
    <source>
        <dbReference type="Pfam" id="PF13304"/>
    </source>
</evidence>
<dbReference type="PANTHER" id="PTHR43335">
    <property type="entry name" value="ABC TRANSPORTER, ATP-BINDING PROTEIN"/>
    <property type="match status" value="1"/>
</dbReference>
<dbReference type="SUPFAM" id="SSF52540">
    <property type="entry name" value="P-loop containing nucleoside triphosphate hydrolases"/>
    <property type="match status" value="1"/>
</dbReference>
<reference evidence="4 5" key="1">
    <citation type="submission" date="2021-01" db="EMBL/GenBank/DDBJ databases">
        <title>Sequencing the genomes of 1000 actinobacteria strains.</title>
        <authorList>
            <person name="Klenk H.-P."/>
        </authorList>
    </citation>
    <scope>NUCLEOTIDE SEQUENCE [LARGE SCALE GENOMIC DNA]</scope>
    <source>
        <strain evidence="4 5">DSM 44581</strain>
    </source>
</reference>
<evidence type="ECO:0000313" key="4">
    <source>
        <dbReference type="EMBL" id="MBM7814684.1"/>
    </source>
</evidence>
<keyword evidence="2" id="KW-0813">Transport</keyword>
<keyword evidence="5" id="KW-1185">Reference proteome</keyword>
<dbReference type="Gene3D" id="3.40.50.300">
    <property type="entry name" value="P-loop containing nucleotide triphosphate hydrolases"/>
    <property type="match status" value="1"/>
</dbReference>
<gene>
    <name evidence="4" type="ORF">JOE68_005549</name>
</gene>
<dbReference type="EMBL" id="JAFBCL010000001">
    <property type="protein sequence ID" value="MBM7814684.1"/>
    <property type="molecule type" value="Genomic_DNA"/>
</dbReference>
<proteinExistence type="inferred from homology"/>
<dbReference type="PANTHER" id="PTHR43335:SF2">
    <property type="entry name" value="ABC TRANSPORTER, ATP-BINDING PROTEIN"/>
    <property type="match status" value="1"/>
</dbReference>
<dbReference type="Pfam" id="PF13304">
    <property type="entry name" value="AAA_21"/>
    <property type="match status" value="1"/>
</dbReference>
<evidence type="ECO:0000313" key="5">
    <source>
        <dbReference type="Proteomes" id="UP001195724"/>
    </source>
</evidence>
<sequence>MRRRVGIAQAVVNRPGLLLLDEPTVGLDPRQRRGLHELIPELARDRAVVLSTHLTEDVAAMADRIVVLDGGVVRFDGTVEEFTGGEGSGAARIDSAYEALVMSGDDR</sequence>
<comment type="caution">
    <text evidence="4">The sequence shown here is derived from an EMBL/GenBank/DDBJ whole genome shotgun (WGS) entry which is preliminary data.</text>
</comment>
<name>A0ABS2SFE3_9PSEU</name>
<dbReference type="InterPro" id="IPR027417">
    <property type="entry name" value="P-loop_NTPase"/>
</dbReference>
<evidence type="ECO:0000256" key="1">
    <source>
        <dbReference type="ARBA" id="ARBA00005417"/>
    </source>
</evidence>
<evidence type="ECO:0000256" key="2">
    <source>
        <dbReference type="ARBA" id="ARBA00022448"/>
    </source>
</evidence>
<accession>A0ABS2SFE3</accession>
<feature type="domain" description="ATPase AAA-type core" evidence="3">
    <location>
        <begin position="15"/>
        <end position="53"/>
    </location>
</feature>
<dbReference type="InterPro" id="IPR003959">
    <property type="entry name" value="ATPase_AAA_core"/>
</dbReference>
<protein>
    <submittedName>
        <fullName evidence="4">ABC-type multidrug transport system ATPase subunit</fullName>
    </submittedName>
</protein>
<dbReference type="Proteomes" id="UP001195724">
    <property type="component" value="Unassembled WGS sequence"/>
</dbReference>